<dbReference type="GO" id="GO:0045944">
    <property type="term" value="P:positive regulation of transcription by RNA polymerase II"/>
    <property type="evidence" value="ECO:0007669"/>
    <property type="project" value="TreeGrafter"/>
</dbReference>
<dbReference type="SUPFAM" id="SSF52113">
    <property type="entry name" value="BRCT domain"/>
    <property type="match status" value="1"/>
</dbReference>
<proteinExistence type="predicted"/>
<evidence type="ECO:0000256" key="1">
    <source>
        <dbReference type="ARBA" id="ARBA00004123"/>
    </source>
</evidence>
<dbReference type="GO" id="GO:0070531">
    <property type="term" value="C:BRCA1-A complex"/>
    <property type="evidence" value="ECO:0007669"/>
    <property type="project" value="TreeGrafter"/>
</dbReference>
<keyword evidence="8" id="KW-1185">Reference proteome</keyword>
<evidence type="ECO:0000256" key="5">
    <source>
        <dbReference type="ARBA" id="ARBA00023242"/>
    </source>
</evidence>
<evidence type="ECO:0000256" key="4">
    <source>
        <dbReference type="ARBA" id="ARBA00023204"/>
    </source>
</evidence>
<dbReference type="InterPro" id="IPR036420">
    <property type="entry name" value="BRCT_dom_sf"/>
</dbReference>
<keyword evidence="4" id="KW-0234">DNA repair</keyword>
<gene>
    <name evidence="7" type="ORF">CINCED_3A009092</name>
</gene>
<dbReference type="PANTHER" id="PTHR13763">
    <property type="entry name" value="BREAST CANCER TYPE 1 SUSCEPTIBILITY PROTEIN BRCA1"/>
    <property type="match status" value="1"/>
</dbReference>
<organism evidence="7 8">
    <name type="scientific">Cinara cedri</name>
    <dbReference type="NCBI Taxonomy" id="506608"/>
    <lineage>
        <taxon>Eukaryota</taxon>
        <taxon>Metazoa</taxon>
        <taxon>Ecdysozoa</taxon>
        <taxon>Arthropoda</taxon>
        <taxon>Hexapoda</taxon>
        <taxon>Insecta</taxon>
        <taxon>Pterygota</taxon>
        <taxon>Neoptera</taxon>
        <taxon>Paraneoptera</taxon>
        <taxon>Hemiptera</taxon>
        <taxon>Sternorrhyncha</taxon>
        <taxon>Aphidomorpha</taxon>
        <taxon>Aphidoidea</taxon>
        <taxon>Aphididae</taxon>
        <taxon>Lachninae</taxon>
        <taxon>Cinara</taxon>
    </lineage>
</organism>
<dbReference type="GO" id="GO:0004842">
    <property type="term" value="F:ubiquitin-protein transferase activity"/>
    <property type="evidence" value="ECO:0007669"/>
    <property type="project" value="TreeGrafter"/>
</dbReference>
<name>A0A5E4N9G2_9HEMI</name>
<dbReference type="GO" id="GO:0031436">
    <property type="term" value="C:BRCA1-BARD1 complex"/>
    <property type="evidence" value="ECO:0007669"/>
    <property type="project" value="TreeGrafter"/>
</dbReference>
<dbReference type="OrthoDB" id="6625678at2759"/>
<evidence type="ECO:0000256" key="3">
    <source>
        <dbReference type="ARBA" id="ARBA00022763"/>
    </source>
</evidence>
<accession>A0A5E4N9G2</accession>
<dbReference type="AlphaFoldDB" id="A0A5E4N9G2"/>
<dbReference type="EMBL" id="CABPRJ010001465">
    <property type="protein sequence ID" value="VVC38213.1"/>
    <property type="molecule type" value="Genomic_DNA"/>
</dbReference>
<evidence type="ECO:0000313" key="7">
    <source>
        <dbReference type="EMBL" id="VVC38213.1"/>
    </source>
</evidence>
<protein>
    <submittedName>
        <fullName evidence="7">BRCT domain</fullName>
    </submittedName>
</protein>
<comment type="subcellular location">
    <subcellularLocation>
        <location evidence="1">Nucleus</location>
    </subcellularLocation>
</comment>
<dbReference type="GO" id="GO:0000724">
    <property type="term" value="P:double-strand break repair via homologous recombination"/>
    <property type="evidence" value="ECO:0007669"/>
    <property type="project" value="TreeGrafter"/>
</dbReference>
<evidence type="ECO:0000313" key="8">
    <source>
        <dbReference type="Proteomes" id="UP000325440"/>
    </source>
</evidence>
<sequence>MSDEVKVISITVSNRSSDKDKSDEDGINMPLEKHVSDPGSSHIKESKQLVIAFAKMSDDDLLIIRQFTCMFKTLTFGVNFKWDTRITHFIIKTQTDNLCNHRTHKFLHALLSGCFIVNLEWVQQSLNSKTLLPENDFMPFDITGEPSPLTAWRVRRGIIDSPMDWAKNCIIYFHKSSKYHLSYSKSQVWAMKAGFVLASELEELNDEKYSMRVILVNSPETDMRYNMFYPNQVQIMEWLTKYKAVTIYINWFLECLFRFKFVPFEPQYQVMKLSNALIESSDLNGFMFQLEDA</sequence>
<keyword evidence="2" id="KW-0677">Repeat</keyword>
<dbReference type="PROSITE" id="PS50172">
    <property type="entry name" value="BRCT"/>
    <property type="match status" value="1"/>
</dbReference>
<dbReference type="InterPro" id="IPR031099">
    <property type="entry name" value="BRCA1-associated"/>
</dbReference>
<dbReference type="PANTHER" id="PTHR13763:SF0">
    <property type="entry name" value="BREAST CANCER TYPE 1 SUSCEPTIBILITY PROTEIN"/>
    <property type="match status" value="1"/>
</dbReference>
<keyword evidence="5" id="KW-0539">Nucleus</keyword>
<evidence type="ECO:0000256" key="2">
    <source>
        <dbReference type="ARBA" id="ARBA00022737"/>
    </source>
</evidence>
<dbReference type="InterPro" id="IPR001357">
    <property type="entry name" value="BRCT_dom"/>
</dbReference>
<evidence type="ECO:0000259" key="6">
    <source>
        <dbReference type="PROSITE" id="PS50172"/>
    </source>
</evidence>
<reference evidence="7 8" key="1">
    <citation type="submission" date="2019-08" db="EMBL/GenBank/DDBJ databases">
        <authorList>
            <person name="Alioto T."/>
            <person name="Alioto T."/>
            <person name="Gomez Garrido J."/>
        </authorList>
    </citation>
    <scope>NUCLEOTIDE SEQUENCE [LARGE SCALE GENOMIC DNA]</scope>
</reference>
<dbReference type="Proteomes" id="UP000325440">
    <property type="component" value="Unassembled WGS sequence"/>
</dbReference>
<keyword evidence="3" id="KW-0227">DNA damage</keyword>
<dbReference type="Gene3D" id="3.40.50.10190">
    <property type="entry name" value="BRCT domain"/>
    <property type="match status" value="1"/>
</dbReference>
<feature type="domain" description="BRCT" evidence="6">
    <location>
        <begin position="85"/>
        <end position="139"/>
    </location>
</feature>